<dbReference type="GO" id="GO:0003723">
    <property type="term" value="F:RNA binding"/>
    <property type="evidence" value="ECO:0007669"/>
    <property type="project" value="UniProtKB-KW"/>
</dbReference>
<keyword evidence="15" id="KW-0521">NADP</keyword>
<feature type="compositionally biased region" description="Polar residues" evidence="26">
    <location>
        <begin position="700"/>
        <end position="712"/>
    </location>
</feature>
<keyword evidence="10" id="KW-0698">rRNA processing</keyword>
<feature type="transmembrane region" description="Helical" evidence="27">
    <location>
        <begin position="235"/>
        <end position="256"/>
    </location>
</feature>
<evidence type="ECO:0000256" key="25">
    <source>
        <dbReference type="ARBA" id="ARBA00032634"/>
    </source>
</evidence>
<dbReference type="GO" id="GO:0000472">
    <property type="term" value="P:endonucleolytic cleavage to generate mature 5'-end of SSU-rRNA from (SSU-rRNA, 5.8S rRNA, LSU-rRNA)"/>
    <property type="evidence" value="ECO:0007669"/>
    <property type="project" value="EnsemblFungi"/>
</dbReference>
<dbReference type="Gene3D" id="3.30.70.330">
    <property type="match status" value="1"/>
</dbReference>
<evidence type="ECO:0000313" key="30">
    <source>
        <dbReference type="EMBL" id="KTA99370.1"/>
    </source>
</evidence>
<dbReference type="VEuPathDB" id="FungiDB:B1J91_C03355g"/>
<feature type="domain" description="FAD-binding FR-type" evidence="29">
    <location>
        <begin position="332"/>
        <end position="457"/>
    </location>
</feature>
<feature type="compositionally biased region" description="Basic and acidic residues" evidence="26">
    <location>
        <begin position="720"/>
        <end position="730"/>
    </location>
</feature>
<sequence length="941" mass="108060">MMIAVLIVPFCMGLSLALQGGFQKRDVWEVNAVMSCGTYVTRLGWELTYPIIIDESIRTKNLFAYHAHSYNLDRSNTFGAVINYYFLIVMALLAIGNFFNHIGLDQRRNAFFKFFNKIKGSYLVPAIFKGKHAQYLTGKKFCVSYCALLPSRIEFIILLGYAILHTVLLSYDYIIDPNNVLFKSKNLQLVRYFADRTGILAFAHFPIIIIFSTRNNIFESLTGLHYSSFIAFHKWLGRFMTLDAILHSVFYVIYSLCYHTFENSRKQAYWQFGTFAIVALISICIFSLAYMRIHYYETFLILHIILAVLLFICCWKHVEKIGWGQWLCFAIFFWVVEKLTRVYKLCTFGVRTAKLKLFFDDVGAPEYVQVTIFKGEKLKNWNAKAGQYGFVYFLIPRFFWQSHPFTIEDDGDYLRIVIRPKDGLTNKLVNYVLKNGVDGEMSVWLSIEGPYGCSLPLKHYDDVILVSGGSGIPGPLAHAIECLPMVKTSASKFVELVIIARDTNILKAYAKDLLKLKNSPVTVTLYLTTKYNNHRIQKFDVPDSSTPLLQESSSMLVELLSFIPIHYGRPNIAKIIDGHCKEKTRSLAVVTCGPPVLVDNIRSHCAERMANSETTIGYFEEFQCCIYKVNLTSSNWYSMPNNTDDFSDQEDGILLQKKKVVRDAFSKEDSDVEEGISDEEADVAEQPHSEDKEDSAEAQLEQNKAEQTNEQQAGVAEPVSEEKRKQSKIDKIIQRKAGQKLKHKTGVVYLSRIPPYMKPAKMRQILSRFGEIDRLFLKREDEAKHKQRTRGGGNKKIMYEEGWAEFIRKRDAKLCAETLNGNIIGGKKGSFYHDDILNVKYLPGFKWADLTEQIARENDVRQAKLELEISQSNKLNAEYIRNVEQSKMLQNMRKRKDHEDRDQDARRQFKQHKVSTNRADAPSSIKNKSETSVKDVLSSLL</sequence>
<dbReference type="GO" id="GO:0000293">
    <property type="term" value="F:ferric-chelate reductase activity"/>
    <property type="evidence" value="ECO:0007669"/>
    <property type="project" value="UniProtKB-ARBA"/>
</dbReference>
<proteinExistence type="inferred from homology"/>
<dbReference type="GO" id="GO:0032040">
    <property type="term" value="C:small-subunit processome"/>
    <property type="evidence" value="ECO:0007669"/>
    <property type="project" value="EnsemblFungi"/>
</dbReference>
<dbReference type="InterPro" id="IPR039261">
    <property type="entry name" value="FNR_nucleotide-bd"/>
</dbReference>
<dbReference type="PANTHER" id="PTHR32361:SF9">
    <property type="entry name" value="FERRIC REDUCTASE TRANSMEMBRANE COMPONENT 3-RELATED"/>
    <property type="match status" value="1"/>
</dbReference>
<keyword evidence="21" id="KW-0406">Ion transport</keyword>
<dbReference type="InterPro" id="IPR013121">
    <property type="entry name" value="Fe_red_NAD-bd_6"/>
</dbReference>
<feature type="region of interest" description="Disordered" evidence="26">
    <location>
        <begin position="888"/>
        <end position="941"/>
    </location>
</feature>
<keyword evidence="12" id="KW-0285">Flavoprotein</keyword>
<gene>
    <name evidence="30" type="ORF">AO440_000535</name>
</gene>
<dbReference type="CDD" id="cd06186">
    <property type="entry name" value="NOX_Duox_like_FAD_NADP"/>
    <property type="match status" value="1"/>
</dbReference>
<dbReference type="EMBL" id="LLZZ01000145">
    <property type="protein sequence ID" value="KTA99370.1"/>
    <property type="molecule type" value="Genomic_DNA"/>
</dbReference>
<feature type="transmembrane region" description="Helical" evidence="27">
    <location>
        <begin position="298"/>
        <end position="318"/>
    </location>
</feature>
<evidence type="ECO:0000256" key="21">
    <source>
        <dbReference type="ARBA" id="ARBA00023065"/>
    </source>
</evidence>
<protein>
    <recommendedName>
        <fullName evidence="6">Pre-rRNA-processing protein ESF2</fullName>
    </recommendedName>
    <alternativeName>
        <fullName evidence="25">18S rRNA factor 2</fullName>
    </alternativeName>
    <alternativeName>
        <fullName evidence="7">Pre-rRNA-processing protein esf2</fullName>
    </alternativeName>
</protein>
<feature type="chain" id="PRO_5009807262" description="Pre-rRNA-processing protein ESF2" evidence="28">
    <location>
        <begin position="18"/>
        <end position="941"/>
    </location>
</feature>
<dbReference type="Pfam" id="PF08022">
    <property type="entry name" value="FAD_binding_8"/>
    <property type="match status" value="1"/>
</dbReference>
<feature type="transmembrane region" description="Helical" evidence="27">
    <location>
        <begin position="155"/>
        <end position="174"/>
    </location>
</feature>
<evidence type="ECO:0000256" key="13">
    <source>
        <dbReference type="ARBA" id="ARBA00022692"/>
    </source>
</evidence>
<feature type="compositionally biased region" description="Acidic residues" evidence="26">
    <location>
        <begin position="670"/>
        <end position="683"/>
    </location>
</feature>
<dbReference type="InterPro" id="IPR012677">
    <property type="entry name" value="Nucleotide-bd_a/b_plait_sf"/>
</dbReference>
<evidence type="ECO:0000256" key="20">
    <source>
        <dbReference type="ARBA" id="ARBA00023004"/>
    </source>
</evidence>
<dbReference type="PANTHER" id="PTHR32361">
    <property type="entry name" value="FERRIC/CUPRIC REDUCTASE TRANSMEMBRANE COMPONENT"/>
    <property type="match status" value="1"/>
</dbReference>
<feature type="compositionally biased region" description="Basic and acidic residues" evidence="26">
    <location>
        <begin position="897"/>
        <end position="907"/>
    </location>
</feature>
<dbReference type="InterPro" id="IPR017927">
    <property type="entry name" value="FAD-bd_FR_type"/>
</dbReference>
<dbReference type="VEuPathDB" id="FungiDB:CAGL0C03333g"/>
<keyword evidence="17" id="KW-0249">Electron transport</keyword>
<keyword evidence="11" id="KW-0479">Metal-binding</keyword>
<dbReference type="VEuPathDB" id="FungiDB:GVI51_C03135"/>
<accession>A0A0W0CGW7</accession>
<evidence type="ECO:0000256" key="17">
    <source>
        <dbReference type="ARBA" id="ARBA00022982"/>
    </source>
</evidence>
<dbReference type="GO" id="GO:0000480">
    <property type="term" value="P:endonucleolytic cleavage in 5'-ETS of tricistronic rRNA transcript (SSU-rRNA, 5.8S rRNA, LSU-rRNA)"/>
    <property type="evidence" value="ECO:0007669"/>
    <property type="project" value="EnsemblFungi"/>
</dbReference>
<reference evidence="30 31" key="1">
    <citation type="submission" date="2015-10" db="EMBL/GenBank/DDBJ databases">
        <title>Draft genomes sequences of Candida glabrata isolates 1A, 1B, 2A, 2B, 3A and 3B.</title>
        <authorList>
            <person name="Haavelsrud O.E."/>
            <person name="Gaustad P."/>
        </authorList>
    </citation>
    <scope>NUCLEOTIDE SEQUENCE [LARGE SCALE GENOMIC DNA]</scope>
    <source>
        <strain evidence="30">910700640</strain>
    </source>
</reference>
<dbReference type="GO" id="GO:0006826">
    <property type="term" value="P:iron ion transport"/>
    <property type="evidence" value="ECO:0007669"/>
    <property type="project" value="TreeGrafter"/>
</dbReference>
<evidence type="ECO:0000259" key="29">
    <source>
        <dbReference type="PROSITE" id="PS51384"/>
    </source>
</evidence>
<keyword evidence="20" id="KW-0408">Iron</keyword>
<dbReference type="InterPro" id="IPR051410">
    <property type="entry name" value="Ferric/Cupric_Reductase"/>
</dbReference>
<dbReference type="VEuPathDB" id="FungiDB:GWK60_C02937"/>
<evidence type="ECO:0000256" key="6">
    <source>
        <dbReference type="ARBA" id="ARBA00013906"/>
    </source>
</evidence>
<dbReference type="SUPFAM" id="SSF52343">
    <property type="entry name" value="Ferredoxin reductase-like, C-terminal NADP-linked domain"/>
    <property type="match status" value="1"/>
</dbReference>
<evidence type="ECO:0000256" key="1">
    <source>
        <dbReference type="ARBA" id="ARBA00001974"/>
    </source>
</evidence>
<evidence type="ECO:0000256" key="22">
    <source>
        <dbReference type="ARBA" id="ARBA00023136"/>
    </source>
</evidence>
<keyword evidence="14" id="KW-0274">FAD</keyword>
<dbReference type="GO" id="GO:0005886">
    <property type="term" value="C:plasma membrane"/>
    <property type="evidence" value="ECO:0007669"/>
    <property type="project" value="TreeGrafter"/>
</dbReference>
<evidence type="ECO:0000256" key="19">
    <source>
        <dbReference type="ARBA" id="ARBA00023002"/>
    </source>
</evidence>
<evidence type="ECO:0000256" key="14">
    <source>
        <dbReference type="ARBA" id="ARBA00022827"/>
    </source>
</evidence>
<dbReference type="InterPro" id="IPR035979">
    <property type="entry name" value="RBD_domain_sf"/>
</dbReference>
<dbReference type="CDD" id="cd12263">
    <property type="entry name" value="RRM_ABT1_like"/>
    <property type="match status" value="1"/>
</dbReference>
<dbReference type="VEuPathDB" id="FungiDB:B1J91_C03333g"/>
<keyword evidence="8" id="KW-0813">Transport</keyword>
<dbReference type="FunFam" id="3.30.70.330:FF:000825">
    <property type="entry name" value="Pre-rRNA-processing protein ESF2"/>
    <property type="match status" value="1"/>
</dbReference>
<keyword evidence="28" id="KW-0732">Signal</keyword>
<dbReference type="Pfam" id="PF01794">
    <property type="entry name" value="Ferric_reduct"/>
    <property type="match status" value="1"/>
</dbReference>
<evidence type="ECO:0000256" key="24">
    <source>
        <dbReference type="ARBA" id="ARBA00023242"/>
    </source>
</evidence>
<keyword evidence="13 27" id="KW-0812">Transmembrane</keyword>
<evidence type="ECO:0000256" key="15">
    <source>
        <dbReference type="ARBA" id="ARBA00022857"/>
    </source>
</evidence>
<comment type="caution">
    <text evidence="30">The sequence shown here is derived from an EMBL/GenBank/DDBJ whole genome shotgun (WGS) entry which is preliminary data.</text>
</comment>
<dbReference type="AlphaFoldDB" id="A0A0W0CGW7"/>
<keyword evidence="9" id="KW-0690">Ribosome biogenesis</keyword>
<feature type="signal peptide" evidence="28">
    <location>
        <begin position="1"/>
        <end position="17"/>
    </location>
</feature>
<feature type="region of interest" description="Disordered" evidence="26">
    <location>
        <begin position="666"/>
        <end position="730"/>
    </location>
</feature>
<dbReference type="VEuPathDB" id="FungiDB:GWK60_C02959"/>
<evidence type="ECO:0000256" key="8">
    <source>
        <dbReference type="ARBA" id="ARBA00022448"/>
    </source>
</evidence>
<keyword evidence="23" id="KW-0325">Glycoprotein</keyword>
<dbReference type="GO" id="GO:0001671">
    <property type="term" value="F:ATPase activator activity"/>
    <property type="evidence" value="ECO:0007669"/>
    <property type="project" value="EnsemblFungi"/>
</dbReference>
<evidence type="ECO:0000256" key="2">
    <source>
        <dbReference type="ARBA" id="ARBA00004141"/>
    </source>
</evidence>
<dbReference type="VEuPathDB" id="FungiDB:GVI51_C03113"/>
<keyword evidence="18 27" id="KW-1133">Transmembrane helix</keyword>
<evidence type="ECO:0000313" key="31">
    <source>
        <dbReference type="Proteomes" id="UP000054886"/>
    </source>
</evidence>
<evidence type="ECO:0000256" key="27">
    <source>
        <dbReference type="SAM" id="Phobius"/>
    </source>
</evidence>
<evidence type="ECO:0000256" key="26">
    <source>
        <dbReference type="SAM" id="MobiDB-lite"/>
    </source>
</evidence>
<dbReference type="InterPro" id="IPR013130">
    <property type="entry name" value="Fe3_Rdtase_TM_dom"/>
</dbReference>
<dbReference type="Gene3D" id="3.40.50.80">
    <property type="entry name" value="Nucleotide-binding domain of ferredoxin-NADP reductase (FNR) module"/>
    <property type="match status" value="1"/>
</dbReference>
<dbReference type="VEuPathDB" id="FungiDB:CAGL0C03355g"/>
<evidence type="ECO:0000256" key="18">
    <source>
        <dbReference type="ARBA" id="ARBA00022989"/>
    </source>
</evidence>
<evidence type="ECO:0000256" key="12">
    <source>
        <dbReference type="ARBA" id="ARBA00022630"/>
    </source>
</evidence>
<keyword evidence="19" id="KW-0560">Oxidoreductase</keyword>
<dbReference type="SFLD" id="SFLDS00052">
    <property type="entry name" value="Ferric_Reductase_Domain"/>
    <property type="match status" value="1"/>
</dbReference>
<comment type="cofactor">
    <cofactor evidence="1">
        <name>FAD</name>
        <dbReference type="ChEBI" id="CHEBI:57692"/>
    </cofactor>
</comment>
<dbReference type="Proteomes" id="UP000054886">
    <property type="component" value="Unassembled WGS sequence"/>
</dbReference>
<dbReference type="GO" id="GO:0000447">
    <property type="term" value="P:endonucleolytic cleavage in ITS1 to separate SSU-rRNA from 5.8S rRNA and LSU-rRNA from tricistronic rRNA transcript (SSU-rRNA, 5.8S rRNA, LSU-rRNA)"/>
    <property type="evidence" value="ECO:0007669"/>
    <property type="project" value="EnsemblFungi"/>
</dbReference>
<evidence type="ECO:0000256" key="5">
    <source>
        <dbReference type="ARBA" id="ARBA00006278"/>
    </source>
</evidence>
<dbReference type="GO" id="GO:0034462">
    <property type="term" value="P:small-subunit processome assembly"/>
    <property type="evidence" value="ECO:0007669"/>
    <property type="project" value="EnsemblFungi"/>
</dbReference>
<comment type="similarity">
    <text evidence="5">Belongs to the ferric reductase (FRE) family.</text>
</comment>
<name>A0A0W0CGW7_CANGB</name>
<evidence type="ECO:0000256" key="3">
    <source>
        <dbReference type="ARBA" id="ARBA00004604"/>
    </source>
</evidence>
<evidence type="ECO:0000256" key="23">
    <source>
        <dbReference type="ARBA" id="ARBA00023180"/>
    </source>
</evidence>
<evidence type="ECO:0000256" key="4">
    <source>
        <dbReference type="ARBA" id="ARBA00005819"/>
    </source>
</evidence>
<keyword evidence="22 27" id="KW-0472">Membrane</keyword>
<feature type="transmembrane region" description="Helical" evidence="27">
    <location>
        <begin position="78"/>
        <end position="99"/>
    </location>
</feature>
<dbReference type="Pfam" id="PF08030">
    <property type="entry name" value="NAD_binding_6"/>
    <property type="match status" value="1"/>
</dbReference>
<evidence type="ECO:0000256" key="16">
    <source>
        <dbReference type="ARBA" id="ARBA00022884"/>
    </source>
</evidence>
<dbReference type="GO" id="GO:0006879">
    <property type="term" value="P:intracellular iron ion homeostasis"/>
    <property type="evidence" value="ECO:0007669"/>
    <property type="project" value="TreeGrafter"/>
</dbReference>
<dbReference type="PROSITE" id="PS51384">
    <property type="entry name" value="FAD_FR"/>
    <property type="match status" value="1"/>
</dbReference>
<dbReference type="InterPro" id="IPR013112">
    <property type="entry name" value="FAD-bd_8"/>
</dbReference>
<dbReference type="SFLD" id="SFLDG01168">
    <property type="entry name" value="Ferric_reductase_subgroup_(FRE"/>
    <property type="match status" value="1"/>
</dbReference>
<keyword evidence="24" id="KW-0539">Nucleus</keyword>
<feature type="transmembrane region" description="Helical" evidence="27">
    <location>
        <begin position="268"/>
        <end position="291"/>
    </location>
</feature>
<evidence type="ECO:0000256" key="11">
    <source>
        <dbReference type="ARBA" id="ARBA00022617"/>
    </source>
</evidence>
<dbReference type="GO" id="GO:0015677">
    <property type="term" value="P:copper ion import"/>
    <property type="evidence" value="ECO:0007669"/>
    <property type="project" value="TreeGrafter"/>
</dbReference>
<dbReference type="InterPro" id="IPR034353">
    <property type="entry name" value="ABT1/ESF2_RRM"/>
</dbReference>
<organism evidence="30 31">
    <name type="scientific">Candida glabrata</name>
    <name type="common">Yeast</name>
    <name type="synonym">Torulopsis glabrata</name>
    <dbReference type="NCBI Taxonomy" id="5478"/>
    <lineage>
        <taxon>Eukaryota</taxon>
        <taxon>Fungi</taxon>
        <taxon>Dikarya</taxon>
        <taxon>Ascomycota</taxon>
        <taxon>Saccharomycotina</taxon>
        <taxon>Saccharomycetes</taxon>
        <taxon>Saccharomycetales</taxon>
        <taxon>Saccharomycetaceae</taxon>
        <taxon>Nakaseomyces</taxon>
    </lineage>
</organism>
<keyword evidence="16" id="KW-0694">RNA-binding</keyword>
<evidence type="ECO:0000256" key="9">
    <source>
        <dbReference type="ARBA" id="ARBA00022517"/>
    </source>
</evidence>
<comment type="similarity">
    <text evidence="4">Belongs to the ESF2/ABP1 family.</text>
</comment>
<dbReference type="SUPFAM" id="SSF54928">
    <property type="entry name" value="RNA-binding domain, RBD"/>
    <property type="match status" value="1"/>
</dbReference>
<keyword evidence="11" id="KW-0349">Heme</keyword>
<evidence type="ECO:0000256" key="28">
    <source>
        <dbReference type="SAM" id="SignalP"/>
    </source>
</evidence>
<evidence type="ECO:0000256" key="10">
    <source>
        <dbReference type="ARBA" id="ARBA00022552"/>
    </source>
</evidence>
<comment type="subcellular location">
    <subcellularLocation>
        <location evidence="2">Membrane</location>
        <topology evidence="2">Multi-pass membrane protein</topology>
    </subcellularLocation>
    <subcellularLocation>
        <location evidence="3">Nucleus</location>
        <location evidence="3">Nucleolus</location>
    </subcellularLocation>
</comment>
<evidence type="ECO:0000256" key="7">
    <source>
        <dbReference type="ARBA" id="ARBA00021800"/>
    </source>
</evidence>